<dbReference type="Proteomes" id="UP001417504">
    <property type="component" value="Unassembled WGS sequence"/>
</dbReference>
<name>A0AAP0NJC9_9MAGN</name>
<accession>A0AAP0NJC9</accession>
<feature type="transmembrane region" description="Helical" evidence="1">
    <location>
        <begin position="90"/>
        <end position="123"/>
    </location>
</feature>
<feature type="transmembrane region" description="Helical" evidence="1">
    <location>
        <begin position="264"/>
        <end position="296"/>
    </location>
</feature>
<evidence type="ECO:0000256" key="1">
    <source>
        <dbReference type="SAM" id="Phobius"/>
    </source>
</evidence>
<feature type="transmembrane region" description="Helical" evidence="1">
    <location>
        <begin position="144"/>
        <end position="173"/>
    </location>
</feature>
<feature type="transmembrane region" description="Helical" evidence="1">
    <location>
        <begin position="235"/>
        <end position="258"/>
    </location>
</feature>
<organism evidence="2 3">
    <name type="scientific">Stephania japonica</name>
    <dbReference type="NCBI Taxonomy" id="461633"/>
    <lineage>
        <taxon>Eukaryota</taxon>
        <taxon>Viridiplantae</taxon>
        <taxon>Streptophyta</taxon>
        <taxon>Embryophyta</taxon>
        <taxon>Tracheophyta</taxon>
        <taxon>Spermatophyta</taxon>
        <taxon>Magnoliopsida</taxon>
        <taxon>Ranunculales</taxon>
        <taxon>Menispermaceae</taxon>
        <taxon>Menispermoideae</taxon>
        <taxon>Cissampelideae</taxon>
        <taxon>Stephania</taxon>
    </lineage>
</organism>
<keyword evidence="1" id="KW-0812">Transmembrane</keyword>
<dbReference type="EMBL" id="JBBNAE010000007">
    <property type="protein sequence ID" value="KAK9110362.1"/>
    <property type="molecule type" value="Genomic_DNA"/>
</dbReference>
<evidence type="ECO:0000313" key="3">
    <source>
        <dbReference type="Proteomes" id="UP001417504"/>
    </source>
</evidence>
<feature type="transmembrane region" description="Helical" evidence="1">
    <location>
        <begin position="35"/>
        <end position="53"/>
    </location>
</feature>
<protein>
    <recommendedName>
        <fullName evidence="4">Glycerophosphoryl diester phosphodiesterase membrane domain-containing protein</fullName>
    </recommendedName>
</protein>
<feature type="transmembrane region" description="Helical" evidence="1">
    <location>
        <begin position="179"/>
        <end position="200"/>
    </location>
</feature>
<keyword evidence="1" id="KW-1133">Transmembrane helix</keyword>
<evidence type="ECO:0000313" key="2">
    <source>
        <dbReference type="EMBL" id="KAK9110362.1"/>
    </source>
</evidence>
<sequence>MNTELEQLKHLGFLKIFKESYNLIVSKWKHTFSKIFLVFIFPFCFLFLADMILTNHLSLSIADKTITLDDMFSYNMYFEQIKHDRDVHSILLGVFALLYFLIGLIVFYLIAISAISYAVACIYASKDTNLKQVIRVVRKAWKKLVVTYLWNFVIQLVYIGAFVALAVVCFVIGTREGKLVIGIVIGVIVLILFIVGLIYFNVIWSLASVVSVLEECYGLKAFKRSRDLMKGKTKLCIGIYMVFQVLLAIIQGGYFALALFTFPVFVYVIAGIAFFVPLLGVVLLGFVVQTVLYLVLKSYQNDGIDKASLGAQLDGYLGPHERLSGGKDVQLSEV</sequence>
<dbReference type="PANTHER" id="PTHR33133">
    <property type="entry name" value="OS08G0107100 PROTEIN-RELATED"/>
    <property type="match status" value="1"/>
</dbReference>
<reference evidence="2 3" key="1">
    <citation type="submission" date="2024-01" db="EMBL/GenBank/DDBJ databases">
        <title>Genome assemblies of Stephania.</title>
        <authorList>
            <person name="Yang L."/>
        </authorList>
    </citation>
    <scope>NUCLEOTIDE SEQUENCE [LARGE SCALE GENOMIC DNA]</scope>
    <source>
        <strain evidence="2">QJT</strain>
        <tissue evidence="2">Leaf</tissue>
    </source>
</reference>
<gene>
    <name evidence="2" type="ORF">Sjap_018422</name>
</gene>
<proteinExistence type="predicted"/>
<dbReference type="AlphaFoldDB" id="A0AAP0NJC9"/>
<comment type="caution">
    <text evidence="2">The sequence shown here is derived from an EMBL/GenBank/DDBJ whole genome shotgun (WGS) entry which is preliminary data.</text>
</comment>
<evidence type="ECO:0008006" key="4">
    <source>
        <dbReference type="Google" id="ProtNLM"/>
    </source>
</evidence>
<keyword evidence="3" id="KW-1185">Reference proteome</keyword>
<dbReference type="PANTHER" id="PTHR33133:SF1">
    <property type="entry name" value="EXPRESSED PROTEIN-RELATED"/>
    <property type="match status" value="1"/>
</dbReference>
<keyword evidence="1" id="KW-0472">Membrane</keyword>